<evidence type="ECO:0000313" key="10">
    <source>
        <dbReference type="EMBL" id="NCI49313.1"/>
    </source>
</evidence>
<protein>
    <submittedName>
        <fullName evidence="10">S-adenosylmethionine decarboxylase</fullName>
    </submittedName>
</protein>
<keyword evidence="9" id="KW-0670">Pyruvate</keyword>
<evidence type="ECO:0000256" key="6">
    <source>
        <dbReference type="ARBA" id="ARBA00023145"/>
    </source>
</evidence>
<evidence type="ECO:0000256" key="4">
    <source>
        <dbReference type="ARBA" id="ARBA00023066"/>
    </source>
</evidence>
<dbReference type="Gene3D" id="3.60.90.10">
    <property type="entry name" value="S-adenosylmethionine decarboxylase"/>
    <property type="match status" value="1"/>
</dbReference>
<dbReference type="InterPro" id="IPR016067">
    <property type="entry name" value="S-AdoMet_deCO2ase_core"/>
</dbReference>
<evidence type="ECO:0000256" key="9">
    <source>
        <dbReference type="ARBA" id="ARBA00023317"/>
    </source>
</evidence>
<reference evidence="10 11" key="1">
    <citation type="submission" date="2020-01" db="EMBL/GenBank/DDBJ databases">
        <title>Genome analysis.</title>
        <authorList>
            <person name="Wu S."/>
            <person name="Wang G."/>
        </authorList>
    </citation>
    <scope>NUCLEOTIDE SEQUENCE [LARGE SCALE GENOMIC DNA]</scope>
    <source>
        <strain evidence="10 11">SYL130</strain>
    </source>
</reference>
<proteinExistence type="predicted"/>
<gene>
    <name evidence="10" type="ORF">GWC95_05210</name>
</gene>
<dbReference type="Pfam" id="PF02675">
    <property type="entry name" value="AdoMet_dc"/>
    <property type="match status" value="1"/>
</dbReference>
<sequence>MSYQPGSHLIASLQTKTAAAIERSAHFAAWLDETIARFKLRKLGVVFHDFEPAGFTAVVCLSESHISIHTWPEYKLINLDIYLSNHERVNDNTVHALFDGIKAYFDADTLTVQTITR</sequence>
<evidence type="ECO:0000256" key="5">
    <source>
        <dbReference type="ARBA" id="ARBA00023115"/>
    </source>
</evidence>
<keyword evidence="7" id="KW-0456">Lyase</keyword>
<dbReference type="InterPro" id="IPR003826">
    <property type="entry name" value="AdoMetDC_fam_prok"/>
</dbReference>
<keyword evidence="6" id="KW-0865">Zymogen</keyword>
<evidence type="ECO:0000256" key="1">
    <source>
        <dbReference type="ARBA" id="ARBA00001928"/>
    </source>
</evidence>
<evidence type="ECO:0000313" key="11">
    <source>
        <dbReference type="Proteomes" id="UP000753802"/>
    </source>
</evidence>
<dbReference type="SUPFAM" id="SSF56276">
    <property type="entry name" value="S-adenosylmethionine decarboxylase"/>
    <property type="match status" value="1"/>
</dbReference>
<evidence type="ECO:0000256" key="8">
    <source>
        <dbReference type="ARBA" id="ARBA00023270"/>
    </source>
</evidence>
<dbReference type="EMBL" id="JAACJS010000006">
    <property type="protein sequence ID" value="NCI49313.1"/>
    <property type="molecule type" value="Genomic_DNA"/>
</dbReference>
<evidence type="ECO:0000256" key="3">
    <source>
        <dbReference type="ARBA" id="ARBA00022813"/>
    </source>
</evidence>
<comment type="cofactor">
    <cofactor evidence="1">
        <name>pyruvate</name>
        <dbReference type="ChEBI" id="CHEBI:15361"/>
    </cofactor>
</comment>
<keyword evidence="2" id="KW-0210">Decarboxylase</keyword>
<dbReference type="Proteomes" id="UP000753802">
    <property type="component" value="Unassembled WGS sequence"/>
</dbReference>
<dbReference type="PANTHER" id="PTHR33866">
    <property type="entry name" value="S-ADENOSYLMETHIONINE DECARBOXYLASE PROENZYME"/>
    <property type="match status" value="1"/>
</dbReference>
<comment type="caution">
    <text evidence="10">The sequence shown here is derived from an EMBL/GenBank/DDBJ whole genome shotgun (WGS) entry which is preliminary data.</text>
</comment>
<keyword evidence="4" id="KW-0745">Spermidine biosynthesis</keyword>
<name>A0ABW9ZVQ9_9BACT</name>
<keyword evidence="3" id="KW-0068">Autocatalytic cleavage</keyword>
<keyword evidence="11" id="KW-1185">Reference proteome</keyword>
<accession>A0ABW9ZVQ9</accession>
<dbReference type="RefSeq" id="WP_161817642.1">
    <property type="nucleotide sequence ID" value="NZ_JAACJS010000006.1"/>
</dbReference>
<keyword evidence="8" id="KW-0704">Schiff base</keyword>
<organism evidence="10 11">
    <name type="scientific">Sediminibacterium roseum</name>
    <dbReference type="NCBI Taxonomy" id="1978412"/>
    <lineage>
        <taxon>Bacteria</taxon>
        <taxon>Pseudomonadati</taxon>
        <taxon>Bacteroidota</taxon>
        <taxon>Chitinophagia</taxon>
        <taxon>Chitinophagales</taxon>
        <taxon>Chitinophagaceae</taxon>
        <taxon>Sediminibacterium</taxon>
    </lineage>
</organism>
<evidence type="ECO:0000256" key="2">
    <source>
        <dbReference type="ARBA" id="ARBA00022793"/>
    </source>
</evidence>
<dbReference type="PANTHER" id="PTHR33866:SF2">
    <property type="entry name" value="S-ADENOSYLMETHIONINE DECARBOXYLASE PROENZYME"/>
    <property type="match status" value="1"/>
</dbReference>
<evidence type="ECO:0000256" key="7">
    <source>
        <dbReference type="ARBA" id="ARBA00023239"/>
    </source>
</evidence>
<keyword evidence="5" id="KW-0620">Polyamine biosynthesis</keyword>